<comment type="caution">
    <text evidence="2">The sequence shown here is derived from an EMBL/GenBank/DDBJ whole genome shotgun (WGS) entry which is preliminary data.</text>
</comment>
<feature type="region of interest" description="Disordered" evidence="1">
    <location>
        <begin position="82"/>
        <end position="123"/>
    </location>
</feature>
<organism evidence="2 3">
    <name type="scientific">Trametes cubensis</name>
    <dbReference type="NCBI Taxonomy" id="1111947"/>
    <lineage>
        <taxon>Eukaryota</taxon>
        <taxon>Fungi</taxon>
        <taxon>Dikarya</taxon>
        <taxon>Basidiomycota</taxon>
        <taxon>Agaricomycotina</taxon>
        <taxon>Agaricomycetes</taxon>
        <taxon>Polyporales</taxon>
        <taxon>Polyporaceae</taxon>
        <taxon>Trametes</taxon>
    </lineage>
</organism>
<keyword evidence="3" id="KW-1185">Reference proteome</keyword>
<evidence type="ECO:0000313" key="2">
    <source>
        <dbReference type="EMBL" id="KAJ8482493.1"/>
    </source>
</evidence>
<accession>A0AAD7TWM8</accession>
<feature type="compositionally biased region" description="Polar residues" evidence="1">
    <location>
        <begin position="25"/>
        <end position="34"/>
    </location>
</feature>
<dbReference type="AlphaFoldDB" id="A0AAD7TWM8"/>
<reference evidence="2" key="1">
    <citation type="submission" date="2022-11" db="EMBL/GenBank/DDBJ databases">
        <title>Genome Sequence of Cubamyces cubensis.</title>
        <authorList>
            <person name="Buettner E."/>
        </authorList>
    </citation>
    <scope>NUCLEOTIDE SEQUENCE</scope>
    <source>
        <strain evidence="2">MPL-01</strain>
    </source>
</reference>
<dbReference type="EMBL" id="JAPEVG010000113">
    <property type="protein sequence ID" value="KAJ8482493.1"/>
    <property type="molecule type" value="Genomic_DNA"/>
</dbReference>
<sequence>MHYGQPSPVYRSSLGSPESARRLPSVTSHNSSDLTYGDSRQLHPSYPETSYLNRSGVRNGSFVSPVSQTPYHIGHIDNSGRLDTYMQNSSPSPPLSQVSAVSGDSWHSSEPSPAAIRDPSPGHYAYSGVSATSYPTTYSREQYQPQPDYGSYTSSVYHNQTVTPSAPGNATSAFPDGSGYSSIPQSTAFGYPAQSAYTSRPRATSAPRCEWGTCRHIIEDSTPSGIARHLRQYHGVQVTDNRSRHPCIWGSRRCGKDMYPSSFGKHIAECHLRNMRMNARAAASSIGPEASRLVCLAWFS</sequence>
<evidence type="ECO:0000256" key="1">
    <source>
        <dbReference type="SAM" id="MobiDB-lite"/>
    </source>
</evidence>
<gene>
    <name evidence="2" type="ORF">ONZ51_g5339</name>
</gene>
<feature type="region of interest" description="Disordered" evidence="1">
    <location>
        <begin position="1"/>
        <end position="52"/>
    </location>
</feature>
<dbReference type="Proteomes" id="UP001215151">
    <property type="component" value="Unassembled WGS sequence"/>
</dbReference>
<evidence type="ECO:0000313" key="3">
    <source>
        <dbReference type="Proteomes" id="UP001215151"/>
    </source>
</evidence>
<protein>
    <submittedName>
        <fullName evidence="2">Uncharacterized protein</fullName>
    </submittedName>
</protein>
<feature type="compositionally biased region" description="Polar residues" evidence="1">
    <location>
        <begin position="85"/>
        <end position="111"/>
    </location>
</feature>
<name>A0AAD7TWM8_9APHY</name>
<proteinExistence type="predicted"/>